<organism evidence="2">
    <name type="scientific">viral metagenome</name>
    <dbReference type="NCBI Taxonomy" id="1070528"/>
    <lineage>
        <taxon>unclassified sequences</taxon>
        <taxon>metagenomes</taxon>
        <taxon>organismal metagenomes</taxon>
    </lineage>
</organism>
<evidence type="ECO:0000313" key="2">
    <source>
        <dbReference type="EMBL" id="QHT18440.1"/>
    </source>
</evidence>
<sequence>MSSSGLLTAITRASLEGFVNPGNSHQAKESYIELVAAILSFMIALIILSLIGKLLWNGVIVELFSFAKPMKSFWQVLGLFLFVSVFLK</sequence>
<proteinExistence type="predicted"/>
<keyword evidence="1" id="KW-0472">Membrane</keyword>
<keyword evidence="1" id="KW-0812">Transmembrane</keyword>
<evidence type="ECO:0000256" key="1">
    <source>
        <dbReference type="SAM" id="Phobius"/>
    </source>
</evidence>
<name>A0A6C0DQI2_9ZZZZ</name>
<feature type="transmembrane region" description="Helical" evidence="1">
    <location>
        <begin position="72"/>
        <end position="87"/>
    </location>
</feature>
<keyword evidence="1" id="KW-1133">Transmembrane helix</keyword>
<dbReference type="AlphaFoldDB" id="A0A6C0DQI2"/>
<protein>
    <submittedName>
        <fullName evidence="2">Uncharacterized protein</fullName>
    </submittedName>
</protein>
<feature type="transmembrane region" description="Helical" evidence="1">
    <location>
        <begin position="31"/>
        <end position="52"/>
    </location>
</feature>
<accession>A0A6C0DQI2</accession>
<reference evidence="2" key="1">
    <citation type="journal article" date="2020" name="Nature">
        <title>Giant virus diversity and host interactions through global metagenomics.</title>
        <authorList>
            <person name="Schulz F."/>
            <person name="Roux S."/>
            <person name="Paez-Espino D."/>
            <person name="Jungbluth S."/>
            <person name="Walsh D.A."/>
            <person name="Denef V.J."/>
            <person name="McMahon K.D."/>
            <person name="Konstantinidis K.T."/>
            <person name="Eloe-Fadrosh E.A."/>
            <person name="Kyrpides N.C."/>
            <person name="Woyke T."/>
        </authorList>
    </citation>
    <scope>NUCLEOTIDE SEQUENCE</scope>
    <source>
        <strain evidence="2">GVMAG-M-3300023174-46</strain>
    </source>
</reference>
<dbReference type="EMBL" id="MN739655">
    <property type="protein sequence ID" value="QHT18440.1"/>
    <property type="molecule type" value="Genomic_DNA"/>
</dbReference>